<evidence type="ECO:0000313" key="5">
    <source>
        <dbReference type="EMBL" id="KLK88033.1"/>
    </source>
</evidence>
<dbReference type="InterPro" id="IPR012676">
    <property type="entry name" value="TGS-like"/>
</dbReference>
<dbReference type="PANTHER" id="PTHR43127">
    <property type="entry name" value="DEVELOPMENTALLY-REGULATED GTP-BINDING PROTEIN 2"/>
    <property type="match status" value="1"/>
</dbReference>
<dbReference type="InterPro" id="IPR031662">
    <property type="entry name" value="GTP-binding_2"/>
</dbReference>
<dbReference type="InterPro" id="IPR027417">
    <property type="entry name" value="P-loop_NTPase"/>
</dbReference>
<accession>A0A0H1QYK8</accession>
<dbReference type="NCBIfam" id="TIGR00231">
    <property type="entry name" value="small_GTP"/>
    <property type="match status" value="1"/>
</dbReference>
<feature type="domain" description="OBG-type G" evidence="3">
    <location>
        <begin position="64"/>
        <end position="294"/>
    </location>
</feature>
<keyword evidence="2" id="KW-0342">GTP-binding</keyword>
<dbReference type="PATRIC" id="fig|1550566.3.peg.614"/>
<keyword evidence="1" id="KW-0547">Nucleotide-binding</keyword>
<evidence type="ECO:0000256" key="1">
    <source>
        <dbReference type="ARBA" id="ARBA00022741"/>
    </source>
</evidence>
<dbReference type="Gene3D" id="3.10.20.30">
    <property type="match status" value="1"/>
</dbReference>
<dbReference type="InterPro" id="IPR006073">
    <property type="entry name" value="GTP-bd"/>
</dbReference>
<keyword evidence="6" id="KW-1185">Reference proteome</keyword>
<dbReference type="OrthoDB" id="372125at2157"/>
<feature type="domain" description="TGS" evidence="4">
    <location>
        <begin position="294"/>
        <end position="369"/>
    </location>
</feature>
<dbReference type="SUPFAM" id="SSF52540">
    <property type="entry name" value="P-loop containing nucleoside triphosphate hydrolases"/>
    <property type="match status" value="1"/>
</dbReference>
<dbReference type="CDD" id="cd01666">
    <property type="entry name" value="TGS_DRG"/>
    <property type="match status" value="1"/>
</dbReference>
<dbReference type="InterPro" id="IPR045001">
    <property type="entry name" value="DRG"/>
</dbReference>
<protein>
    <submittedName>
        <fullName evidence="5">GTP-binding protein</fullName>
    </submittedName>
</protein>
<dbReference type="RefSeq" id="WP_048180911.1">
    <property type="nucleotide sequence ID" value="NZ_JXOJ01000002.1"/>
</dbReference>
<dbReference type="InterPro" id="IPR031167">
    <property type="entry name" value="G_OBG"/>
</dbReference>
<dbReference type="Pfam" id="PF01926">
    <property type="entry name" value="MMR_HSR1"/>
    <property type="match status" value="1"/>
</dbReference>
<dbReference type="PROSITE" id="PS51880">
    <property type="entry name" value="TGS"/>
    <property type="match status" value="1"/>
</dbReference>
<evidence type="ECO:0000313" key="6">
    <source>
        <dbReference type="Proteomes" id="UP000035301"/>
    </source>
</evidence>
<dbReference type="AlphaFoldDB" id="A0A0H1QYK8"/>
<dbReference type="InterPro" id="IPR004095">
    <property type="entry name" value="TGS"/>
</dbReference>
<comment type="caution">
    <text evidence="5">The sequence shown here is derived from an EMBL/GenBank/DDBJ whole genome shotgun (WGS) entry which is preliminary data.</text>
</comment>
<dbReference type="Pfam" id="PF16897">
    <property type="entry name" value="MMR_HSR1_Xtn"/>
    <property type="match status" value="1"/>
</dbReference>
<dbReference type="PROSITE" id="PS51710">
    <property type="entry name" value="G_OBG"/>
    <property type="match status" value="1"/>
</dbReference>
<evidence type="ECO:0000256" key="2">
    <source>
        <dbReference type="ARBA" id="ARBA00023134"/>
    </source>
</evidence>
<dbReference type="STRING" id="1550566.SZ63_02860"/>
<dbReference type="CDD" id="cd01896">
    <property type="entry name" value="DRG"/>
    <property type="match status" value="1"/>
</dbReference>
<dbReference type="EMBL" id="JXOJ01000002">
    <property type="protein sequence ID" value="KLK88033.1"/>
    <property type="molecule type" value="Genomic_DNA"/>
</dbReference>
<sequence length="371" mass="40486">MSSVEEQIREIEDELKNTPYNKATSKHIGRLKAKLAKIRDEAVARAMASAGGGEGYSVKKSGDATVVLVGFPSVGKSTLLNRLTGSELSETASYAFTTVSVIPGAMEHRGAKIQILDIPGLIAGAAMGKGRGKEVIAVVRSADLILVLVDVFNEKHTDVLLRELHDAGIRINRPKPDITIKKAGIGGIRLNTVGAVDLDVEEIRSILAENKIVNADVLIRNEVSQDDFIDAMIGNRVYVPAFIAVNKVDLVDEKTRVGIEKELTERFGEPPIMVSAHSGYRIEDLKDAIFENLGFMRVYLKPVGGPADMDEPLIIRSPATVEDVCNRLHRDFADKFRYAKVWGDSAKHDAQRVGLTHKLADGDVLTVVTRR</sequence>
<gene>
    <name evidence="5" type="ORF">SZ63_02860</name>
</gene>
<dbReference type="Proteomes" id="UP000035301">
    <property type="component" value="Unassembled WGS sequence"/>
</dbReference>
<name>A0A0H1QYK8_9EURY</name>
<evidence type="ECO:0000259" key="3">
    <source>
        <dbReference type="PROSITE" id="PS51710"/>
    </source>
</evidence>
<dbReference type="FunFam" id="3.10.20.30:FF:000003">
    <property type="entry name" value="Developmentally-regulated GTP-binding protein 1"/>
    <property type="match status" value="1"/>
</dbReference>
<dbReference type="GO" id="GO:0003924">
    <property type="term" value="F:GTPase activity"/>
    <property type="evidence" value="ECO:0007669"/>
    <property type="project" value="InterPro"/>
</dbReference>
<dbReference type="InterPro" id="IPR012675">
    <property type="entry name" value="Beta-grasp_dom_sf"/>
</dbReference>
<dbReference type="InterPro" id="IPR005225">
    <property type="entry name" value="Small_GTP-bd"/>
</dbReference>
<evidence type="ECO:0000259" key="4">
    <source>
        <dbReference type="PROSITE" id="PS51880"/>
    </source>
</evidence>
<dbReference type="SUPFAM" id="SSF81271">
    <property type="entry name" value="TGS-like"/>
    <property type="match status" value="1"/>
</dbReference>
<proteinExistence type="predicted"/>
<reference evidence="5 6" key="1">
    <citation type="journal article" date="2015" name="Int. J. Syst. Evol. Microbiol.">
        <title>Methanoculleus sediminis sp. nov., a methanogen from sediments near a submarine mud volcano.</title>
        <authorList>
            <person name="Chen S.C."/>
            <person name="Chen M.F."/>
            <person name="Lai M.C."/>
            <person name="Weng C.Y."/>
            <person name="Wu S.Y."/>
            <person name="Lin S."/>
            <person name="Yang T.F."/>
            <person name="Chen P.C."/>
        </authorList>
    </citation>
    <scope>NUCLEOTIDE SEQUENCE [LARGE SCALE GENOMIC DNA]</scope>
    <source>
        <strain evidence="5 6">S3Fa</strain>
    </source>
</reference>
<dbReference type="Gene3D" id="3.40.50.300">
    <property type="entry name" value="P-loop containing nucleotide triphosphate hydrolases"/>
    <property type="match status" value="2"/>
</dbReference>
<dbReference type="Pfam" id="PF02824">
    <property type="entry name" value="TGS"/>
    <property type="match status" value="1"/>
</dbReference>
<dbReference type="GO" id="GO:0005525">
    <property type="term" value="F:GTP binding"/>
    <property type="evidence" value="ECO:0007669"/>
    <property type="project" value="UniProtKB-KW"/>
</dbReference>
<organism evidence="5 6">
    <name type="scientific">Methanoculleus sediminis</name>
    <dbReference type="NCBI Taxonomy" id="1550566"/>
    <lineage>
        <taxon>Archaea</taxon>
        <taxon>Methanobacteriati</taxon>
        <taxon>Methanobacteriota</taxon>
        <taxon>Stenosarchaea group</taxon>
        <taxon>Methanomicrobia</taxon>
        <taxon>Methanomicrobiales</taxon>
        <taxon>Methanomicrobiaceae</taxon>
        <taxon>Methanoculleus</taxon>
    </lineage>
</organism>
<dbReference type="PRINTS" id="PR00326">
    <property type="entry name" value="GTP1OBG"/>
</dbReference>